<keyword evidence="2 5" id="KW-0326">Glycosidase</keyword>
<dbReference type="SUPFAM" id="SSF74650">
    <property type="entry name" value="Galactose mutarotase-like"/>
    <property type="match status" value="1"/>
</dbReference>
<dbReference type="CDD" id="cd14752">
    <property type="entry name" value="GH31_N"/>
    <property type="match status" value="1"/>
</dbReference>
<dbReference type="EC" id="3.2.1.177" evidence="5"/>
<reference evidence="5 6" key="1">
    <citation type="submission" date="2018-01" db="EMBL/GenBank/DDBJ databases">
        <authorList>
            <person name="Gaut B.S."/>
            <person name="Morton B.R."/>
            <person name="Clegg M.T."/>
            <person name="Duvall M.R."/>
        </authorList>
    </citation>
    <scope>NUCLEOTIDE SEQUENCE [LARGE SCALE GENOMIC DNA]</scope>
    <source>
        <strain evidence="5">GP69</strain>
    </source>
</reference>
<dbReference type="GO" id="GO:0030246">
    <property type="term" value="F:carbohydrate binding"/>
    <property type="evidence" value="ECO:0007669"/>
    <property type="project" value="InterPro"/>
</dbReference>
<dbReference type="InterPro" id="IPR051816">
    <property type="entry name" value="Glycosyl_Hydrolase_31"/>
</dbReference>
<dbReference type="RefSeq" id="WP_172455165.1">
    <property type="nucleotide sequence ID" value="NZ_JANJZD010000017.1"/>
</dbReference>
<dbReference type="Gene3D" id="2.60.40.1180">
    <property type="entry name" value="Golgi alpha-mannosidase II"/>
    <property type="match status" value="1"/>
</dbReference>
<dbReference type="InterPro" id="IPR000322">
    <property type="entry name" value="Glyco_hydro_31_TIM"/>
</dbReference>
<dbReference type="Gene3D" id="2.60.40.1760">
    <property type="entry name" value="glycosyl hydrolase (family 31)"/>
    <property type="match status" value="1"/>
</dbReference>
<keyword evidence="2 5" id="KW-0378">Hydrolase</keyword>
<dbReference type="GO" id="GO:0005975">
    <property type="term" value="P:carbohydrate metabolic process"/>
    <property type="evidence" value="ECO:0007669"/>
    <property type="project" value="InterPro"/>
</dbReference>
<dbReference type="SUPFAM" id="SSF51445">
    <property type="entry name" value="(Trans)glycosidases"/>
    <property type="match status" value="1"/>
</dbReference>
<dbReference type="InterPro" id="IPR017853">
    <property type="entry name" value="GH"/>
</dbReference>
<feature type="domain" description="Glycosyl hydrolase family 31 C-terminal" evidence="4">
    <location>
        <begin position="558"/>
        <end position="642"/>
    </location>
</feature>
<dbReference type="AlphaFoldDB" id="A0A2K4ZJK2"/>
<dbReference type="PANTHER" id="PTHR43863:SF2">
    <property type="entry name" value="MALTASE-GLUCOAMYLASE"/>
    <property type="match status" value="1"/>
</dbReference>
<evidence type="ECO:0000256" key="1">
    <source>
        <dbReference type="ARBA" id="ARBA00007806"/>
    </source>
</evidence>
<dbReference type="Gene3D" id="3.20.20.80">
    <property type="entry name" value="Glycosidases"/>
    <property type="match status" value="1"/>
</dbReference>
<sequence length="648" mass="74382">MKFEIRDNAIYFIRAGEWGKISACGKNCIRFQASPSGPVKEMNWTLLPGEVEAKAWLEGNTAILETGDMQCKLYDNGRTEYFRNGRKILSEKCEMTFSTGIRNYRSRGSGLWSGRVTFEPVEGEHFYGLGHEATGCFDLKGCTIDLRHVNAKCTMPVVYSSLGYGFLWNMPSTGSCELACNRTRWNSDRMRQMDYVVMGGEPAEVAQALADLTGHAPRMPEYGLGFWQCKLRYETQEELLQVARRYKELGIPLDVIVIDYFHWTEQGDYKFDPVYWPDPKAMTEELHAMGIKLMVSMWPTINEKSENYREMLDRNLLIRTASGSNRVFDFYGPQAEIDPTNPETREYVWSKLKENYIDQGVDCLWFDEAEPEIHPEHFDNLVLSMGNGDEVGLLYPYYYAKLVYDGMKADGREDIITLSRCAYPGAQRFGTLVWSGDIPSTFESLADQVKSGLNMAMCGIPWWTTDIGGFYGGHIETEYFRELIVRWFQYGLFCPVMRLHGSRAGRDNTKAIIEPSGGDNEIWSFGEENFETIKELILLRERLRPYLRKHMDRASEKGIPVMRPMFFDFPEDEVCYGLGEQYMFGDDILFAPIVRQGERAKKVYLPEGNWILTRDREVCAGGAWAEVSAQLNEFIAFVREGSDVIELF</sequence>
<proteinExistence type="inferred from homology"/>
<dbReference type="InterPro" id="IPR013780">
    <property type="entry name" value="Glyco_hydro_b"/>
</dbReference>
<dbReference type="Pfam" id="PF21365">
    <property type="entry name" value="Glyco_hydro_31_3rd"/>
    <property type="match status" value="1"/>
</dbReference>
<evidence type="ECO:0000256" key="2">
    <source>
        <dbReference type="RuleBase" id="RU361185"/>
    </source>
</evidence>
<evidence type="ECO:0000259" key="3">
    <source>
        <dbReference type="Pfam" id="PF01055"/>
    </source>
</evidence>
<dbReference type="PANTHER" id="PTHR43863">
    <property type="entry name" value="HYDROLASE, PUTATIVE (AFU_ORTHOLOGUE AFUA_1G03140)-RELATED"/>
    <property type="match status" value="1"/>
</dbReference>
<dbReference type="InterPro" id="IPR048395">
    <property type="entry name" value="Glyco_hydro_31_C"/>
</dbReference>
<dbReference type="Pfam" id="PF01055">
    <property type="entry name" value="Glyco_hydro_31_2nd"/>
    <property type="match status" value="1"/>
</dbReference>
<evidence type="ECO:0000313" key="5">
    <source>
        <dbReference type="EMBL" id="SOY30572.1"/>
    </source>
</evidence>
<accession>A0A2K4ZJK2</accession>
<evidence type="ECO:0000313" key="6">
    <source>
        <dbReference type="Proteomes" id="UP000236311"/>
    </source>
</evidence>
<keyword evidence="6" id="KW-1185">Reference proteome</keyword>
<comment type="similarity">
    <text evidence="1 2">Belongs to the glycosyl hydrolase 31 family.</text>
</comment>
<dbReference type="Proteomes" id="UP000236311">
    <property type="component" value="Unassembled WGS sequence"/>
</dbReference>
<gene>
    <name evidence="5" type="primary">yicI_4</name>
    <name evidence="5" type="ORF">AMURIS_03303</name>
</gene>
<feature type="domain" description="Glycoside hydrolase family 31 TIM barrel" evidence="3">
    <location>
        <begin position="217"/>
        <end position="547"/>
    </location>
</feature>
<dbReference type="EMBL" id="OFSM01000017">
    <property type="protein sequence ID" value="SOY30572.1"/>
    <property type="molecule type" value="Genomic_DNA"/>
</dbReference>
<name>A0A2K4ZJK2_9FIRM</name>
<dbReference type="InterPro" id="IPR011013">
    <property type="entry name" value="Gal_mutarotase_sf_dom"/>
</dbReference>
<dbReference type="GO" id="GO:0061634">
    <property type="term" value="F:alpha-D-xyloside xylohydrolase"/>
    <property type="evidence" value="ECO:0007669"/>
    <property type="project" value="UniProtKB-EC"/>
</dbReference>
<evidence type="ECO:0000259" key="4">
    <source>
        <dbReference type="Pfam" id="PF21365"/>
    </source>
</evidence>
<organism evidence="5 6">
    <name type="scientific">Acetatifactor muris</name>
    <dbReference type="NCBI Taxonomy" id="879566"/>
    <lineage>
        <taxon>Bacteria</taxon>
        <taxon>Bacillati</taxon>
        <taxon>Bacillota</taxon>
        <taxon>Clostridia</taxon>
        <taxon>Lachnospirales</taxon>
        <taxon>Lachnospiraceae</taxon>
        <taxon>Acetatifactor</taxon>
    </lineage>
</organism>
<dbReference type="SUPFAM" id="SSF51011">
    <property type="entry name" value="Glycosyl hydrolase domain"/>
    <property type="match status" value="1"/>
</dbReference>
<dbReference type="CDD" id="cd06591">
    <property type="entry name" value="GH31_xylosidase_XylS"/>
    <property type="match status" value="1"/>
</dbReference>
<protein>
    <submittedName>
        <fullName evidence="5">Alpha-xylosidase</fullName>
        <ecNumber evidence="5">3.2.1.177</ecNumber>
    </submittedName>
</protein>